<name>A0ABU3F8K3_9ENTE</name>
<evidence type="ECO:0000313" key="2">
    <source>
        <dbReference type="Proteomes" id="UP001181046"/>
    </source>
</evidence>
<dbReference type="EMBL" id="JARQAJ010000002">
    <property type="protein sequence ID" value="MDT2758997.1"/>
    <property type="molecule type" value="Genomic_DNA"/>
</dbReference>
<dbReference type="InterPro" id="IPR036166">
    <property type="entry name" value="YxeA-like_sf"/>
</dbReference>
<comment type="caution">
    <text evidence="1">The sequence shown here is derived from an EMBL/GenBank/DDBJ whole genome shotgun (WGS) entry which is preliminary data.</text>
</comment>
<protein>
    <submittedName>
        <fullName evidence="1">YxeA family protein</fullName>
    </submittedName>
</protein>
<keyword evidence="2" id="KW-1185">Reference proteome</keyword>
<dbReference type="PANTHER" id="PTHR36433">
    <property type="entry name" value="HYPOTHETICAL CYTOSOLIC PROTEIN"/>
    <property type="match status" value="1"/>
</dbReference>
<accession>A0ABU3F8K3</accession>
<proteinExistence type="predicted"/>
<dbReference type="Proteomes" id="UP001181046">
    <property type="component" value="Unassembled WGS sequence"/>
</dbReference>
<dbReference type="PANTHER" id="PTHR36433:SF2">
    <property type="entry name" value="YXEA FAMILY PROTEIN"/>
    <property type="match status" value="1"/>
</dbReference>
<dbReference type="SUPFAM" id="SSF159121">
    <property type="entry name" value="BC4932-like"/>
    <property type="match status" value="1"/>
</dbReference>
<reference evidence="1" key="1">
    <citation type="submission" date="2023-03" db="EMBL/GenBank/DDBJ databases">
        <authorList>
            <person name="Shen W."/>
            <person name="Cai J."/>
        </authorList>
    </citation>
    <scope>NUCLEOTIDE SEQUENCE</scope>
    <source>
        <strain evidence="1">P66-3</strain>
    </source>
</reference>
<organism evidence="1 2">
    <name type="scientific">Enterococcus xiangfangensis</name>
    <dbReference type="NCBI Taxonomy" id="1296537"/>
    <lineage>
        <taxon>Bacteria</taxon>
        <taxon>Bacillati</taxon>
        <taxon>Bacillota</taxon>
        <taxon>Bacilli</taxon>
        <taxon>Lactobacillales</taxon>
        <taxon>Enterococcaceae</taxon>
        <taxon>Enterococcus</taxon>
    </lineage>
</organism>
<dbReference type="RefSeq" id="WP_311829588.1">
    <property type="nucleotide sequence ID" value="NZ_JARQAJ010000002.1"/>
</dbReference>
<sequence length="124" mass="13901">MLKKLFGIISGIFILLLGARLYASHSASEVAGVLDQLNPLVFQSELYVKTGVPQSVNEYGTASYKQLAANKDGETRTIRFNGLTKLKTNRYLKLTNKGAHVETYEELRRDQVPEKALKEIDSRL</sequence>
<dbReference type="Pfam" id="PF06486">
    <property type="entry name" value="DUF1093"/>
    <property type="match status" value="1"/>
</dbReference>
<dbReference type="InterPro" id="IPR006542">
    <property type="entry name" value="DUF1093"/>
</dbReference>
<dbReference type="NCBIfam" id="TIGR01655">
    <property type="entry name" value="yxeA_fam"/>
    <property type="match status" value="1"/>
</dbReference>
<gene>
    <name evidence="1" type="ORF">P7H27_04395</name>
</gene>
<dbReference type="Gene3D" id="2.40.50.480">
    <property type="match status" value="1"/>
</dbReference>
<evidence type="ECO:0000313" key="1">
    <source>
        <dbReference type="EMBL" id="MDT2758997.1"/>
    </source>
</evidence>